<sequence>MKNEPAIPNSVIEFCYKDSKFDRKATVQKFSKLNVPQSRIYRVMDYVDHLSKKLNKQKPGREMSVTTPDLTSKVDNLFLKQPNLTVHAAAEKLKLSQLVAEAKRPNIAVLGQSKVRWTGFGEHRLASEQMLLYSGFPGNNAPHEKGVGFLFSPVAYKLLMEWQPMSERISWPDSGRLLESYVFSMEPSKTQALQFMIQRYDDDFIGLLESDTEDLVETDDDEMIGTNSDTDSDDNEDQQEDFFLAKSGMR</sequence>
<accession>A0A8K0C7K1</accession>
<dbReference type="EMBL" id="VTPC01090901">
    <property type="protein sequence ID" value="KAF2880834.1"/>
    <property type="molecule type" value="Genomic_DNA"/>
</dbReference>
<feature type="region of interest" description="Disordered" evidence="1">
    <location>
        <begin position="214"/>
        <end position="250"/>
    </location>
</feature>
<name>A0A8K0C7K1_IGNLU</name>
<evidence type="ECO:0000313" key="2">
    <source>
        <dbReference type="EMBL" id="KAF2880834.1"/>
    </source>
</evidence>
<keyword evidence="3" id="KW-1185">Reference proteome</keyword>
<dbReference type="Proteomes" id="UP000801492">
    <property type="component" value="Unassembled WGS sequence"/>
</dbReference>
<dbReference type="OrthoDB" id="6738321at2759"/>
<protein>
    <submittedName>
        <fullName evidence="2">Uncharacterized protein</fullName>
    </submittedName>
</protein>
<dbReference type="AlphaFoldDB" id="A0A8K0C7K1"/>
<comment type="caution">
    <text evidence="2">The sequence shown here is derived from an EMBL/GenBank/DDBJ whole genome shotgun (WGS) entry which is preliminary data.</text>
</comment>
<feature type="compositionally biased region" description="Acidic residues" evidence="1">
    <location>
        <begin position="214"/>
        <end position="223"/>
    </location>
</feature>
<evidence type="ECO:0000313" key="3">
    <source>
        <dbReference type="Proteomes" id="UP000801492"/>
    </source>
</evidence>
<gene>
    <name evidence="2" type="ORF">ILUMI_25338</name>
</gene>
<proteinExistence type="predicted"/>
<evidence type="ECO:0000256" key="1">
    <source>
        <dbReference type="SAM" id="MobiDB-lite"/>
    </source>
</evidence>
<feature type="compositionally biased region" description="Acidic residues" evidence="1">
    <location>
        <begin position="230"/>
        <end position="240"/>
    </location>
</feature>
<reference evidence="2" key="1">
    <citation type="submission" date="2019-08" db="EMBL/GenBank/DDBJ databases">
        <title>The genome of the North American firefly Photinus pyralis.</title>
        <authorList>
            <consortium name="Photinus pyralis genome working group"/>
            <person name="Fallon T.R."/>
            <person name="Sander Lower S.E."/>
            <person name="Weng J.-K."/>
        </authorList>
    </citation>
    <scope>NUCLEOTIDE SEQUENCE</scope>
    <source>
        <strain evidence="2">TRF0915ILg1</strain>
        <tissue evidence="2">Whole body</tissue>
    </source>
</reference>
<organism evidence="2 3">
    <name type="scientific">Ignelater luminosus</name>
    <name type="common">Cucubano</name>
    <name type="synonym">Pyrophorus luminosus</name>
    <dbReference type="NCBI Taxonomy" id="2038154"/>
    <lineage>
        <taxon>Eukaryota</taxon>
        <taxon>Metazoa</taxon>
        <taxon>Ecdysozoa</taxon>
        <taxon>Arthropoda</taxon>
        <taxon>Hexapoda</taxon>
        <taxon>Insecta</taxon>
        <taxon>Pterygota</taxon>
        <taxon>Neoptera</taxon>
        <taxon>Endopterygota</taxon>
        <taxon>Coleoptera</taxon>
        <taxon>Polyphaga</taxon>
        <taxon>Elateriformia</taxon>
        <taxon>Elateroidea</taxon>
        <taxon>Elateridae</taxon>
        <taxon>Agrypninae</taxon>
        <taxon>Pyrophorini</taxon>
        <taxon>Ignelater</taxon>
    </lineage>
</organism>